<dbReference type="Proteomes" id="UP000824469">
    <property type="component" value="Unassembled WGS sequence"/>
</dbReference>
<proteinExistence type="predicted"/>
<keyword evidence="2" id="KW-1185">Reference proteome</keyword>
<reference evidence="1 2" key="1">
    <citation type="journal article" date="2021" name="Nat. Plants">
        <title>The Taxus genome provides insights into paclitaxel biosynthesis.</title>
        <authorList>
            <person name="Xiong X."/>
            <person name="Gou J."/>
            <person name="Liao Q."/>
            <person name="Li Y."/>
            <person name="Zhou Q."/>
            <person name="Bi G."/>
            <person name="Li C."/>
            <person name="Du R."/>
            <person name="Wang X."/>
            <person name="Sun T."/>
            <person name="Guo L."/>
            <person name="Liang H."/>
            <person name="Lu P."/>
            <person name="Wu Y."/>
            <person name="Zhang Z."/>
            <person name="Ro D.K."/>
            <person name="Shang Y."/>
            <person name="Huang S."/>
            <person name="Yan J."/>
        </authorList>
    </citation>
    <scope>NUCLEOTIDE SEQUENCE [LARGE SCALE GENOMIC DNA]</scope>
    <source>
        <strain evidence="1">Ta-2019</strain>
    </source>
</reference>
<dbReference type="AlphaFoldDB" id="A0AA38G1L9"/>
<comment type="caution">
    <text evidence="1">The sequence shown here is derived from an EMBL/GenBank/DDBJ whole genome shotgun (WGS) entry which is preliminary data.</text>
</comment>
<gene>
    <name evidence="1" type="ORF">KI387_023024</name>
</gene>
<evidence type="ECO:0000313" key="2">
    <source>
        <dbReference type="Proteomes" id="UP000824469"/>
    </source>
</evidence>
<dbReference type="EMBL" id="JAHRHJ020000005">
    <property type="protein sequence ID" value="KAH9314397.1"/>
    <property type="molecule type" value="Genomic_DNA"/>
</dbReference>
<protein>
    <submittedName>
        <fullName evidence="1">Uncharacterized protein</fullName>
    </submittedName>
</protein>
<organism evidence="1 2">
    <name type="scientific">Taxus chinensis</name>
    <name type="common">Chinese yew</name>
    <name type="synonym">Taxus wallichiana var. chinensis</name>
    <dbReference type="NCBI Taxonomy" id="29808"/>
    <lineage>
        <taxon>Eukaryota</taxon>
        <taxon>Viridiplantae</taxon>
        <taxon>Streptophyta</taxon>
        <taxon>Embryophyta</taxon>
        <taxon>Tracheophyta</taxon>
        <taxon>Spermatophyta</taxon>
        <taxon>Pinopsida</taxon>
        <taxon>Pinidae</taxon>
        <taxon>Conifers II</taxon>
        <taxon>Cupressales</taxon>
        <taxon>Taxaceae</taxon>
        <taxon>Taxus</taxon>
    </lineage>
</organism>
<feature type="non-terminal residue" evidence="1">
    <location>
        <position position="1"/>
    </location>
</feature>
<evidence type="ECO:0000313" key="1">
    <source>
        <dbReference type="EMBL" id="KAH9314397.1"/>
    </source>
</evidence>
<sequence>SDVASCACFAPFMGGCGPLFALSFPALALSLFVYQSGTMAFLGFPFVILQSSVPDVATNLAIDRSRLSEIFLFSSDQEAEAIETVLGDSYKFQSRRARSNADIAVAFVSFCLLLEEDLIVVEFLCNSVIRVVHHVGLGEELADFSLSDPLLWIEEVDELAVGSGRGIQWICGQYRALLHHSQSVDTLFSLGRLDHRLLPAVDIEATGFPINFAIDQWNELRDRARDAYRLLLREANRRASTSFG</sequence>
<accession>A0AA38G1L9</accession>
<name>A0AA38G1L9_TAXCH</name>